<dbReference type="Proteomes" id="UP000242188">
    <property type="component" value="Unassembled WGS sequence"/>
</dbReference>
<keyword evidence="1" id="KW-0479">Metal-binding</keyword>
<dbReference type="InterPro" id="IPR013083">
    <property type="entry name" value="Znf_RING/FYVE/PHD"/>
</dbReference>
<evidence type="ECO:0000256" key="4">
    <source>
        <dbReference type="PROSITE-ProRule" id="PRU00146"/>
    </source>
</evidence>
<evidence type="ECO:0000256" key="3">
    <source>
        <dbReference type="ARBA" id="ARBA00022833"/>
    </source>
</evidence>
<evidence type="ECO:0000313" key="8">
    <source>
        <dbReference type="Proteomes" id="UP000242188"/>
    </source>
</evidence>
<dbReference type="SMART" id="SM00249">
    <property type="entry name" value="PHD"/>
    <property type="match status" value="1"/>
</dbReference>
<evidence type="ECO:0000313" key="7">
    <source>
        <dbReference type="EMBL" id="OWF43042.1"/>
    </source>
</evidence>
<dbReference type="Gene3D" id="3.30.40.10">
    <property type="entry name" value="Zinc/RING finger domain, C3HC4 (zinc finger)"/>
    <property type="match status" value="1"/>
</dbReference>
<feature type="region of interest" description="Disordered" evidence="5">
    <location>
        <begin position="78"/>
        <end position="98"/>
    </location>
</feature>
<organism evidence="7 8">
    <name type="scientific">Mizuhopecten yessoensis</name>
    <name type="common">Japanese scallop</name>
    <name type="synonym">Patinopecten yessoensis</name>
    <dbReference type="NCBI Taxonomy" id="6573"/>
    <lineage>
        <taxon>Eukaryota</taxon>
        <taxon>Metazoa</taxon>
        <taxon>Spiralia</taxon>
        <taxon>Lophotrochozoa</taxon>
        <taxon>Mollusca</taxon>
        <taxon>Bivalvia</taxon>
        <taxon>Autobranchia</taxon>
        <taxon>Pteriomorphia</taxon>
        <taxon>Pectinida</taxon>
        <taxon>Pectinoidea</taxon>
        <taxon>Pectinidae</taxon>
        <taxon>Mizuhopecten</taxon>
    </lineage>
</organism>
<evidence type="ECO:0000256" key="1">
    <source>
        <dbReference type="ARBA" id="ARBA00022723"/>
    </source>
</evidence>
<keyword evidence="8" id="KW-1185">Reference proteome</keyword>
<dbReference type="GO" id="GO:0008270">
    <property type="term" value="F:zinc ion binding"/>
    <property type="evidence" value="ECO:0007669"/>
    <property type="project" value="UniProtKB-KW"/>
</dbReference>
<accession>A0A210Q2U9</accession>
<dbReference type="OrthoDB" id="6132017at2759"/>
<dbReference type="PROSITE" id="PS50016">
    <property type="entry name" value="ZF_PHD_2"/>
    <property type="match status" value="1"/>
</dbReference>
<dbReference type="InterPro" id="IPR001965">
    <property type="entry name" value="Znf_PHD"/>
</dbReference>
<comment type="caution">
    <text evidence="7">The sequence shown here is derived from an EMBL/GenBank/DDBJ whole genome shotgun (WGS) entry which is preliminary data.</text>
</comment>
<sequence length="383" mass="44127">MNWIYEIITDILKESPKTRQKWTTAFDQLNNFLVSDNHITSIKTLFSVDTITKENNKLSSKLAFWLMDKLIENEAKKVQQTQEEELHQETPPPQLSQAAKGKIRYIAGACVNKIGTRLQKSVVSKLSQCTAKSKISRKLDYRKQRMLKTFRINESEVDDSEPSMAEIDFKQGLSHGLYVVSDDVFNFFIKLHDVVQSTITVAQFHLHFDNIHLNCRSAVDASDLLLDKWIDLFGEIDDTQMEDEIFLNLVMELYKDITEYFLKVSIAEALKNFKATVPRKKKQALRVKLTALGEKKNPKKQKLEEINTEQASYICHLCNEICDWDPAEIGDESIACDTCNCWSHYKCVDIEGTETFLKRKNAKWYCPNCFKGKGKGKGRGEKK</sequence>
<dbReference type="EMBL" id="NEDP02005180">
    <property type="protein sequence ID" value="OWF43042.1"/>
    <property type="molecule type" value="Genomic_DNA"/>
</dbReference>
<evidence type="ECO:0000256" key="2">
    <source>
        <dbReference type="ARBA" id="ARBA00022771"/>
    </source>
</evidence>
<dbReference type="InterPro" id="IPR019787">
    <property type="entry name" value="Znf_PHD-finger"/>
</dbReference>
<proteinExistence type="predicted"/>
<evidence type="ECO:0000256" key="5">
    <source>
        <dbReference type="SAM" id="MobiDB-lite"/>
    </source>
</evidence>
<reference evidence="7 8" key="1">
    <citation type="journal article" date="2017" name="Nat. Ecol. Evol.">
        <title>Scallop genome provides insights into evolution of bilaterian karyotype and development.</title>
        <authorList>
            <person name="Wang S."/>
            <person name="Zhang J."/>
            <person name="Jiao W."/>
            <person name="Li J."/>
            <person name="Xun X."/>
            <person name="Sun Y."/>
            <person name="Guo X."/>
            <person name="Huan P."/>
            <person name="Dong B."/>
            <person name="Zhang L."/>
            <person name="Hu X."/>
            <person name="Sun X."/>
            <person name="Wang J."/>
            <person name="Zhao C."/>
            <person name="Wang Y."/>
            <person name="Wang D."/>
            <person name="Huang X."/>
            <person name="Wang R."/>
            <person name="Lv J."/>
            <person name="Li Y."/>
            <person name="Zhang Z."/>
            <person name="Liu B."/>
            <person name="Lu W."/>
            <person name="Hui Y."/>
            <person name="Liang J."/>
            <person name="Zhou Z."/>
            <person name="Hou R."/>
            <person name="Li X."/>
            <person name="Liu Y."/>
            <person name="Li H."/>
            <person name="Ning X."/>
            <person name="Lin Y."/>
            <person name="Zhao L."/>
            <person name="Xing Q."/>
            <person name="Dou J."/>
            <person name="Li Y."/>
            <person name="Mao J."/>
            <person name="Guo H."/>
            <person name="Dou H."/>
            <person name="Li T."/>
            <person name="Mu C."/>
            <person name="Jiang W."/>
            <person name="Fu Q."/>
            <person name="Fu X."/>
            <person name="Miao Y."/>
            <person name="Liu J."/>
            <person name="Yu Q."/>
            <person name="Li R."/>
            <person name="Liao H."/>
            <person name="Li X."/>
            <person name="Kong Y."/>
            <person name="Jiang Z."/>
            <person name="Chourrout D."/>
            <person name="Li R."/>
            <person name="Bao Z."/>
        </authorList>
    </citation>
    <scope>NUCLEOTIDE SEQUENCE [LARGE SCALE GENOMIC DNA]</scope>
    <source>
        <strain evidence="7 8">PY_sf001</strain>
    </source>
</reference>
<feature type="domain" description="PHD-type" evidence="6">
    <location>
        <begin position="312"/>
        <end position="372"/>
    </location>
</feature>
<keyword evidence="3" id="KW-0862">Zinc</keyword>
<dbReference type="CDD" id="cd15489">
    <property type="entry name" value="PHD_SF"/>
    <property type="match status" value="1"/>
</dbReference>
<gene>
    <name evidence="7" type="ORF">KP79_PYT04964</name>
</gene>
<keyword evidence="2 4" id="KW-0863">Zinc-finger</keyword>
<name>A0A210Q2U9_MIZYE</name>
<protein>
    <recommendedName>
        <fullName evidence="6">PHD-type domain-containing protein</fullName>
    </recommendedName>
</protein>
<evidence type="ECO:0000259" key="6">
    <source>
        <dbReference type="PROSITE" id="PS50016"/>
    </source>
</evidence>
<dbReference type="Pfam" id="PF00628">
    <property type="entry name" value="PHD"/>
    <property type="match status" value="1"/>
</dbReference>
<dbReference type="AlphaFoldDB" id="A0A210Q2U9"/>
<dbReference type="InterPro" id="IPR011011">
    <property type="entry name" value="Znf_FYVE_PHD"/>
</dbReference>
<dbReference type="SUPFAM" id="SSF57903">
    <property type="entry name" value="FYVE/PHD zinc finger"/>
    <property type="match status" value="1"/>
</dbReference>